<dbReference type="InterPro" id="IPR000259">
    <property type="entry name" value="Adhesion_dom_fimbrial"/>
</dbReference>
<dbReference type="SUPFAM" id="SSF49401">
    <property type="entry name" value="Bacterial adhesins"/>
    <property type="match status" value="1"/>
</dbReference>
<dbReference type="Proteomes" id="UP000028602">
    <property type="component" value="Unassembled WGS sequence"/>
</dbReference>
<organism evidence="3 4">
    <name type="scientific">Tatumella ptyseos ATCC 33301</name>
    <dbReference type="NCBI Taxonomy" id="1005995"/>
    <lineage>
        <taxon>Bacteria</taxon>
        <taxon>Pseudomonadati</taxon>
        <taxon>Pseudomonadota</taxon>
        <taxon>Gammaproteobacteria</taxon>
        <taxon>Enterobacterales</taxon>
        <taxon>Erwiniaceae</taxon>
        <taxon>Tatumella</taxon>
    </lineage>
</organism>
<protein>
    <submittedName>
        <fullName evidence="3">Fimbrial protein</fullName>
    </submittedName>
</protein>
<evidence type="ECO:0000313" key="4">
    <source>
        <dbReference type="Proteomes" id="UP000028602"/>
    </source>
</evidence>
<dbReference type="Gene3D" id="2.60.40.1090">
    <property type="entry name" value="Fimbrial-type adhesion domain"/>
    <property type="match status" value="1"/>
</dbReference>
<dbReference type="Pfam" id="PF00419">
    <property type="entry name" value="Fimbrial"/>
    <property type="match status" value="1"/>
</dbReference>
<dbReference type="GO" id="GO:0043709">
    <property type="term" value="P:cell adhesion involved in single-species biofilm formation"/>
    <property type="evidence" value="ECO:0007669"/>
    <property type="project" value="TreeGrafter"/>
</dbReference>
<dbReference type="EMBL" id="JMPR01000047">
    <property type="protein sequence ID" value="KFD17479.1"/>
    <property type="molecule type" value="Genomic_DNA"/>
</dbReference>
<evidence type="ECO:0000313" key="3">
    <source>
        <dbReference type="EMBL" id="KFD17479.1"/>
    </source>
</evidence>
<dbReference type="InterPro" id="IPR008966">
    <property type="entry name" value="Adhesion_dom_sf"/>
</dbReference>
<proteinExistence type="predicted"/>
<keyword evidence="4" id="KW-1185">Reference proteome</keyword>
<dbReference type="PANTHER" id="PTHR33420:SF10">
    <property type="entry name" value="FIMBRIAE MAJOR SUBUNIT"/>
    <property type="match status" value="1"/>
</dbReference>
<accession>A0A085JAI3</accession>
<feature type="domain" description="Fimbrial-type adhesion" evidence="2">
    <location>
        <begin position="43"/>
        <end position="191"/>
    </location>
</feature>
<dbReference type="eggNOG" id="COG3539">
    <property type="taxonomic scope" value="Bacteria"/>
</dbReference>
<dbReference type="GO" id="GO:0009289">
    <property type="term" value="C:pilus"/>
    <property type="evidence" value="ECO:0007669"/>
    <property type="project" value="InterPro"/>
</dbReference>
<reference evidence="3 4" key="1">
    <citation type="submission" date="2014-05" db="EMBL/GenBank/DDBJ databases">
        <title>ATOL: Assembling a taxonomically balanced genome-scale reconstruction of the evolutionary history of the Enterobacteriaceae.</title>
        <authorList>
            <person name="Plunkett G.III."/>
            <person name="Neeno-Eckwall E.C."/>
            <person name="Glasner J.D."/>
            <person name="Perna N.T."/>
        </authorList>
    </citation>
    <scope>NUCLEOTIDE SEQUENCE [LARGE SCALE GENOMIC DNA]</scope>
    <source>
        <strain evidence="3 4">ATCC 33301</strain>
    </source>
</reference>
<dbReference type="InterPro" id="IPR036937">
    <property type="entry name" value="Adhesion_dom_fimbrial_sf"/>
</dbReference>
<dbReference type="InterPro" id="IPR050263">
    <property type="entry name" value="Bact_Fimbrial_Adh_Pro"/>
</dbReference>
<evidence type="ECO:0000259" key="2">
    <source>
        <dbReference type="Pfam" id="PF00419"/>
    </source>
</evidence>
<dbReference type="PANTHER" id="PTHR33420">
    <property type="entry name" value="FIMBRIAL SUBUNIT ELFA-RELATED"/>
    <property type="match status" value="1"/>
</dbReference>
<dbReference type="AlphaFoldDB" id="A0A085JAI3"/>
<evidence type="ECO:0000256" key="1">
    <source>
        <dbReference type="SAM" id="SignalP"/>
    </source>
</evidence>
<feature type="signal peptide" evidence="1">
    <location>
        <begin position="1"/>
        <end position="31"/>
    </location>
</feature>
<keyword evidence="1" id="KW-0732">Signal</keyword>
<comment type="caution">
    <text evidence="3">The sequence shown here is derived from an EMBL/GenBank/DDBJ whole genome shotgun (WGS) entry which is preliminary data.</text>
</comment>
<name>A0A085JAI3_9GAMM</name>
<feature type="chain" id="PRO_5001793384" evidence="1">
    <location>
        <begin position="32"/>
        <end position="192"/>
    </location>
</feature>
<sequence length="192" mass="20201">MTKIGIFMQKNKVSISLLALFASSFALSASAADTLNPGQGMVTFDGELVGETCTIENDNLIVTLPTVSTQSMQGAGGQSGIKNFDIKVKDCPGSFKKVAAHFEPIGSSGINYSTWNLKNDYQATTGSKEAAANVEVRLFNSDHTHLRPGDTGKEVDIVGGQASMTYAGGYYATGVTTAGKVTAHVVYTLSYP</sequence>
<gene>
    <name evidence="3" type="ORF">GTPT_3084</name>
</gene>